<dbReference type="PANTHER" id="PTHR43179:SF7">
    <property type="entry name" value="RHAMNOSYLTRANSFERASE WBBL"/>
    <property type="match status" value="1"/>
</dbReference>
<keyword evidence="3" id="KW-1185">Reference proteome</keyword>
<gene>
    <name evidence="2" type="ORF">A4R43_33280</name>
</gene>
<dbReference type="InterPro" id="IPR029044">
    <property type="entry name" value="Nucleotide-diphossugar_trans"/>
</dbReference>
<dbReference type="Proteomes" id="UP000250434">
    <property type="component" value="Chromosome"/>
</dbReference>
<dbReference type="Pfam" id="PF00535">
    <property type="entry name" value="Glycos_transf_2"/>
    <property type="match status" value="1"/>
</dbReference>
<protein>
    <recommendedName>
        <fullName evidence="1">Glycosyltransferase 2-like domain-containing protein</fullName>
    </recommendedName>
</protein>
<organism evidence="2 3">
    <name type="scientific">Amycolatopsis albispora</name>
    <dbReference type="NCBI Taxonomy" id="1804986"/>
    <lineage>
        <taxon>Bacteria</taxon>
        <taxon>Bacillati</taxon>
        <taxon>Actinomycetota</taxon>
        <taxon>Actinomycetes</taxon>
        <taxon>Pseudonocardiales</taxon>
        <taxon>Pseudonocardiaceae</taxon>
        <taxon>Amycolatopsis</taxon>
    </lineage>
</organism>
<evidence type="ECO:0000313" key="2">
    <source>
        <dbReference type="EMBL" id="AXB46715.1"/>
    </source>
</evidence>
<accession>A0A344LF91</accession>
<dbReference type="Gene3D" id="3.90.550.10">
    <property type="entry name" value="Spore Coat Polysaccharide Biosynthesis Protein SpsA, Chain A"/>
    <property type="match status" value="1"/>
</dbReference>
<evidence type="ECO:0000313" key="3">
    <source>
        <dbReference type="Proteomes" id="UP000250434"/>
    </source>
</evidence>
<feature type="domain" description="Glycosyltransferase 2-like" evidence="1">
    <location>
        <begin position="5"/>
        <end position="122"/>
    </location>
</feature>
<dbReference type="InterPro" id="IPR001173">
    <property type="entry name" value="Glyco_trans_2-like"/>
</dbReference>
<proteinExistence type="predicted"/>
<dbReference type="SUPFAM" id="SSF53448">
    <property type="entry name" value="Nucleotide-diphospho-sugar transferases"/>
    <property type="match status" value="1"/>
</dbReference>
<dbReference type="KEGG" id="aab:A4R43_33280"/>
<reference evidence="2 3" key="1">
    <citation type="submission" date="2016-04" db="EMBL/GenBank/DDBJ databases">
        <title>Complete genome sequence and analysis of deep-sea sediment isolate, Amycolatopsis sp. WP1.</title>
        <authorList>
            <person name="Wang H."/>
            <person name="Chen S."/>
            <person name="Wu Q."/>
        </authorList>
    </citation>
    <scope>NUCLEOTIDE SEQUENCE [LARGE SCALE GENOMIC DNA]</scope>
    <source>
        <strain evidence="2 3">WP1</strain>
    </source>
</reference>
<dbReference type="AlphaFoldDB" id="A0A344LF91"/>
<dbReference type="OrthoDB" id="9771846at2"/>
<sequence>MPVAVVVTHNSARDLPALLAGLAEAELPALVVDNDSGDGSAAVARAAGARVVETGANLGYAGALNVAWRHVGADDAVLVLNPDSTVDAESVAALVRAAGEGVGVAVPALRTADGAVARSRRFEPSRRRALADALLGRRAAWLPAGWSETEWAESAYRPGAADPEWACGAALLITARCRALVGDWDERFWLYSEEVDFFRRVRATGLRTVFVPEATVVHRGGGSGSGPALTALLAVNRVRYFAKYHGRVAVAMFRSLVVLHELLRFRDAGHRAALMAVLRRECAG</sequence>
<dbReference type="PANTHER" id="PTHR43179">
    <property type="entry name" value="RHAMNOSYLTRANSFERASE WBBL"/>
    <property type="match status" value="1"/>
</dbReference>
<evidence type="ECO:0000259" key="1">
    <source>
        <dbReference type="Pfam" id="PF00535"/>
    </source>
</evidence>
<dbReference type="EMBL" id="CP015163">
    <property type="protein sequence ID" value="AXB46715.1"/>
    <property type="molecule type" value="Genomic_DNA"/>
</dbReference>
<name>A0A344LF91_9PSEU</name>